<protein>
    <submittedName>
        <fullName evidence="2">Uncharacterized protein</fullName>
    </submittedName>
</protein>
<keyword evidence="3" id="KW-1185">Reference proteome</keyword>
<dbReference type="OrthoDB" id="3006153at2759"/>
<name>A0A9P6E7P5_9AGAR</name>
<dbReference type="AlphaFoldDB" id="A0A9P6E7P5"/>
<dbReference type="EMBL" id="MU157903">
    <property type="protein sequence ID" value="KAF9524183.1"/>
    <property type="molecule type" value="Genomic_DNA"/>
</dbReference>
<feature type="transmembrane region" description="Helical" evidence="1">
    <location>
        <begin position="28"/>
        <end position="49"/>
    </location>
</feature>
<dbReference type="Proteomes" id="UP000807306">
    <property type="component" value="Unassembled WGS sequence"/>
</dbReference>
<comment type="caution">
    <text evidence="2">The sequence shown here is derived from an EMBL/GenBank/DDBJ whole genome shotgun (WGS) entry which is preliminary data.</text>
</comment>
<keyword evidence="1" id="KW-0472">Membrane</keyword>
<evidence type="ECO:0000256" key="1">
    <source>
        <dbReference type="SAM" id="Phobius"/>
    </source>
</evidence>
<evidence type="ECO:0000313" key="2">
    <source>
        <dbReference type="EMBL" id="KAF9524183.1"/>
    </source>
</evidence>
<sequence length="248" mass="27544">MGRTLSISIWTRYKENIAALFNHNLMALVRSLLLGSCIVIFTISAYHIATSGLPAFLTRDMADLNSPASGFLQHPLSAHPNSYEPKRTELDLVVLQNSKVEPSGFTLAVFKDKTAIDAQGHIHSLSQAKYNSLINLAAKVADLPKTGGFRNQWRVKHPITGRSIERILSPKSSLSERPAEDYETEFDETSIYGFSKDTKKLEKSINGYEELPEDLWELTRAALESKKAGDPKDEVVLGKVRAILGNVF</sequence>
<evidence type="ECO:0000313" key="3">
    <source>
        <dbReference type="Proteomes" id="UP000807306"/>
    </source>
</evidence>
<proteinExistence type="predicted"/>
<accession>A0A9P6E7P5</accession>
<gene>
    <name evidence="2" type="ORF">CPB83DRAFT_861754</name>
</gene>
<keyword evidence="1" id="KW-0812">Transmembrane</keyword>
<organism evidence="2 3">
    <name type="scientific">Crepidotus variabilis</name>
    <dbReference type="NCBI Taxonomy" id="179855"/>
    <lineage>
        <taxon>Eukaryota</taxon>
        <taxon>Fungi</taxon>
        <taxon>Dikarya</taxon>
        <taxon>Basidiomycota</taxon>
        <taxon>Agaricomycotina</taxon>
        <taxon>Agaricomycetes</taxon>
        <taxon>Agaricomycetidae</taxon>
        <taxon>Agaricales</taxon>
        <taxon>Agaricineae</taxon>
        <taxon>Crepidotaceae</taxon>
        <taxon>Crepidotus</taxon>
    </lineage>
</organism>
<keyword evidence="1" id="KW-1133">Transmembrane helix</keyword>
<reference evidence="2" key="1">
    <citation type="submission" date="2020-11" db="EMBL/GenBank/DDBJ databases">
        <authorList>
            <consortium name="DOE Joint Genome Institute"/>
            <person name="Ahrendt S."/>
            <person name="Riley R."/>
            <person name="Andreopoulos W."/>
            <person name="Labutti K."/>
            <person name="Pangilinan J."/>
            <person name="Ruiz-Duenas F.J."/>
            <person name="Barrasa J.M."/>
            <person name="Sanchez-Garcia M."/>
            <person name="Camarero S."/>
            <person name="Miyauchi S."/>
            <person name="Serrano A."/>
            <person name="Linde D."/>
            <person name="Babiker R."/>
            <person name="Drula E."/>
            <person name="Ayuso-Fernandez I."/>
            <person name="Pacheco R."/>
            <person name="Padilla G."/>
            <person name="Ferreira P."/>
            <person name="Barriuso J."/>
            <person name="Kellner H."/>
            <person name="Castanera R."/>
            <person name="Alfaro M."/>
            <person name="Ramirez L."/>
            <person name="Pisabarro A.G."/>
            <person name="Kuo A."/>
            <person name="Tritt A."/>
            <person name="Lipzen A."/>
            <person name="He G."/>
            <person name="Yan M."/>
            <person name="Ng V."/>
            <person name="Cullen D."/>
            <person name="Martin F."/>
            <person name="Rosso M.-N."/>
            <person name="Henrissat B."/>
            <person name="Hibbett D."/>
            <person name="Martinez A.T."/>
            <person name="Grigoriev I.V."/>
        </authorList>
    </citation>
    <scope>NUCLEOTIDE SEQUENCE</scope>
    <source>
        <strain evidence="2">CBS 506.95</strain>
    </source>
</reference>